<dbReference type="GO" id="GO:0022900">
    <property type="term" value="P:electron transport chain"/>
    <property type="evidence" value="ECO:0007669"/>
    <property type="project" value="UniProtKB-UniRule"/>
</dbReference>
<keyword evidence="1 6" id="KW-0813">Transport</keyword>
<proteinExistence type="inferred from homology"/>
<dbReference type="InterPro" id="IPR007329">
    <property type="entry name" value="FMN-bd"/>
</dbReference>
<accession>A0A0H5SJL4</accession>
<keyword evidence="6 7" id="KW-0812">Transmembrane</keyword>
<evidence type="ECO:0000259" key="8">
    <source>
        <dbReference type="SMART" id="SM00900"/>
    </source>
</evidence>
<feature type="modified residue" description="FMN phosphoryl threonine" evidence="6">
    <location>
        <position position="185"/>
    </location>
</feature>
<dbReference type="HAMAP" id="MF_00479">
    <property type="entry name" value="RsxG_RnfG"/>
    <property type="match status" value="1"/>
</dbReference>
<dbReference type="GO" id="GO:0010181">
    <property type="term" value="F:FMN binding"/>
    <property type="evidence" value="ECO:0007669"/>
    <property type="project" value="InterPro"/>
</dbReference>
<comment type="subunit">
    <text evidence="6">The complex is composed of six subunits: RnfA, RnfB, RnfC, RnfD, RnfE and RnfG.</text>
</comment>
<evidence type="ECO:0000256" key="4">
    <source>
        <dbReference type="ARBA" id="ARBA00022643"/>
    </source>
</evidence>
<evidence type="ECO:0000313" key="10">
    <source>
        <dbReference type="Proteomes" id="UP000236497"/>
    </source>
</evidence>
<protein>
    <recommendedName>
        <fullName evidence="6">Ion-translocating oxidoreductase complex subunit G</fullName>
        <ecNumber evidence="6">7.-.-.-</ecNumber>
    </recommendedName>
    <alternativeName>
        <fullName evidence="6">Rnf electron transport complex subunit G</fullName>
    </alternativeName>
</protein>
<dbReference type="PIRSF" id="PIRSF006091">
    <property type="entry name" value="E_trnsport_RnfG"/>
    <property type="match status" value="1"/>
</dbReference>
<name>A0A0H5SJL4_HERHM</name>
<dbReference type="Proteomes" id="UP000236497">
    <property type="component" value="Unassembled WGS sequence"/>
</dbReference>
<dbReference type="InterPro" id="IPR010209">
    <property type="entry name" value="Ion_transpt_RnfG/RsxG"/>
</dbReference>
<keyword evidence="6 7" id="KW-0472">Membrane</keyword>
<keyword evidence="4 6" id="KW-0288">FMN</keyword>
<reference evidence="9 10" key="1">
    <citation type="submission" date="2015-06" db="EMBL/GenBank/DDBJ databases">
        <authorList>
            <person name="Wibberg Daniel"/>
        </authorList>
    </citation>
    <scope>NUCLEOTIDE SEQUENCE [LARGE SCALE GENOMIC DNA]</scope>
    <source>
        <strain evidence="9 10">T3/55T</strain>
    </source>
</reference>
<feature type="transmembrane region" description="Helical" evidence="7">
    <location>
        <begin position="12"/>
        <end position="33"/>
    </location>
</feature>
<evidence type="ECO:0000256" key="5">
    <source>
        <dbReference type="ARBA" id="ARBA00022982"/>
    </source>
</evidence>
<evidence type="ECO:0000256" key="2">
    <source>
        <dbReference type="ARBA" id="ARBA00022553"/>
    </source>
</evidence>
<comment type="similarity">
    <text evidence="6">Belongs to the RnfG family.</text>
</comment>
<dbReference type="SMART" id="SM00900">
    <property type="entry name" value="FMN_bind"/>
    <property type="match status" value="1"/>
</dbReference>
<dbReference type="PANTHER" id="PTHR36118:SF1">
    <property type="entry name" value="ION-TRANSLOCATING OXIDOREDUCTASE COMPLEX SUBUNIT G"/>
    <property type="match status" value="1"/>
</dbReference>
<keyword evidence="6" id="KW-1278">Translocase</keyword>
<gene>
    <name evidence="6" type="primary">rnfG</name>
    <name evidence="9" type="ORF">HHT355_2082</name>
</gene>
<dbReference type="RefSeq" id="WP_103203377.1">
    <property type="nucleotide sequence ID" value="NZ_CVTD020000024.1"/>
</dbReference>
<sequence length="215" mass="22673">MENNKEKKSSIIKDALALTIITVICSFALAFVYEITKTPIKEQEEAKKNAGYKAVFADADKLFTDEELVSKAAETNLAALDSDLDGVTVADVVQALDENGNLLGYIVTSKTRGYASTINLAIGYSLDGTVKGIEFLEIGESVGFGANADSPEFKSKFTGVKADHFTVTKGNSSSETEIDVYSGATVTTTAVVKAVNGAIAFLKEYAEGLGGAANE</sequence>
<dbReference type="GO" id="GO:0009055">
    <property type="term" value="F:electron transfer activity"/>
    <property type="evidence" value="ECO:0007669"/>
    <property type="project" value="InterPro"/>
</dbReference>
<comment type="cofactor">
    <cofactor evidence="6">
        <name>FMN</name>
        <dbReference type="ChEBI" id="CHEBI:58210"/>
    </cofactor>
</comment>
<dbReference type="AlphaFoldDB" id="A0A0H5SJL4"/>
<keyword evidence="6 7" id="KW-1133">Transmembrane helix</keyword>
<keyword evidence="5 6" id="KW-0249">Electron transport</keyword>
<dbReference type="PANTHER" id="PTHR36118">
    <property type="entry name" value="ION-TRANSLOCATING OXIDOREDUCTASE COMPLEX SUBUNIT G"/>
    <property type="match status" value="1"/>
</dbReference>
<evidence type="ECO:0000313" key="9">
    <source>
        <dbReference type="EMBL" id="CRZ35280.1"/>
    </source>
</evidence>
<dbReference type="Pfam" id="PF04205">
    <property type="entry name" value="FMN_bind"/>
    <property type="match status" value="1"/>
</dbReference>
<keyword evidence="10" id="KW-1185">Reference proteome</keyword>
<dbReference type="EC" id="7.-.-.-" evidence="6"/>
<evidence type="ECO:0000256" key="3">
    <source>
        <dbReference type="ARBA" id="ARBA00022630"/>
    </source>
</evidence>
<comment type="subcellular location">
    <subcellularLocation>
        <location evidence="6">Cell membrane</location>
        <topology evidence="6">Single-pass membrane protein</topology>
    </subcellularLocation>
</comment>
<dbReference type="OrthoDB" id="9787579at2"/>
<keyword evidence="2 6" id="KW-0597">Phosphoprotein</keyword>
<evidence type="ECO:0000256" key="6">
    <source>
        <dbReference type="HAMAP-Rule" id="MF_00479"/>
    </source>
</evidence>
<organism evidence="9 10">
    <name type="scientific">Herbinix hemicellulosilytica</name>
    <dbReference type="NCBI Taxonomy" id="1564487"/>
    <lineage>
        <taxon>Bacteria</taxon>
        <taxon>Bacillati</taxon>
        <taxon>Bacillota</taxon>
        <taxon>Clostridia</taxon>
        <taxon>Lachnospirales</taxon>
        <taxon>Lachnospiraceae</taxon>
        <taxon>Herbinix</taxon>
    </lineage>
</organism>
<evidence type="ECO:0000256" key="7">
    <source>
        <dbReference type="SAM" id="Phobius"/>
    </source>
</evidence>
<comment type="function">
    <text evidence="6">Part of a membrane-bound complex that couples electron transfer with translocation of ions across the membrane.</text>
</comment>
<feature type="domain" description="FMN-binding" evidence="8">
    <location>
        <begin position="113"/>
        <end position="202"/>
    </location>
</feature>
<keyword evidence="6" id="KW-1003">Cell membrane</keyword>
<dbReference type="EMBL" id="CVTD020000024">
    <property type="protein sequence ID" value="CRZ35280.1"/>
    <property type="molecule type" value="Genomic_DNA"/>
</dbReference>
<evidence type="ECO:0000256" key="1">
    <source>
        <dbReference type="ARBA" id="ARBA00022448"/>
    </source>
</evidence>
<keyword evidence="3 6" id="KW-0285">Flavoprotein</keyword>
<dbReference type="GO" id="GO:0005886">
    <property type="term" value="C:plasma membrane"/>
    <property type="evidence" value="ECO:0007669"/>
    <property type="project" value="UniProtKB-SubCell"/>
</dbReference>